<sequence>MKISLVSEHGSPLAALGGVDAGAQNVHVAALATALADRGHSVTVFTRCDDDALPPVVFLRDGVTIVNIKAGPRAYVPRDALLPFMPALGRGIAAYWGQHPEALPDIVHSHFWTSGIAAREALDGSGLGRVPLVHTFHALGTVKRRHQGALDTSPPERARLEPSVALDAALLVATCNDEVREIEAMGVDAAKTVVIPSGVDLRLFRPDCTPEDTQGRRRIVTVGRLVARKGIDLTISALAHLTRQGYDDVDLHIVGGSSAGSIGDDPEALRLKEVADELGLRERVFLRGQVPRSAMPAIIRSAALVTYTPWYEPFGIVPLEAMACGVPVVASKVGGVADSVVDGVTGLLVPPHAPNAIAKAAALLLDDPELASGLGANGVERVRTRYSWGTVAGATEDAYRRLLDRVSTPPSAPQEIDDRREYDRTERVRRRDRALSDEAVRVKLAARVEQARQRQMQMRETGEDDRVRSTRV</sequence>
<feature type="domain" description="Glycosyl transferase family 1" evidence="4">
    <location>
        <begin position="215"/>
        <end position="378"/>
    </location>
</feature>
<evidence type="ECO:0000259" key="5">
    <source>
        <dbReference type="Pfam" id="PF13439"/>
    </source>
</evidence>
<dbReference type="SUPFAM" id="SSF53756">
    <property type="entry name" value="UDP-Glycosyltransferase/glycogen phosphorylase"/>
    <property type="match status" value="1"/>
</dbReference>
<organism evidence="6 7">
    <name type="scientific">Flaviflexus equikiangi</name>
    <dbReference type="NCBI Taxonomy" id="2758573"/>
    <lineage>
        <taxon>Bacteria</taxon>
        <taxon>Bacillati</taxon>
        <taxon>Actinomycetota</taxon>
        <taxon>Actinomycetes</taxon>
        <taxon>Actinomycetales</taxon>
        <taxon>Actinomycetaceae</taxon>
        <taxon>Flaviflexus</taxon>
    </lineage>
</organism>
<evidence type="ECO:0000313" key="7">
    <source>
        <dbReference type="Proteomes" id="UP000705983"/>
    </source>
</evidence>
<feature type="region of interest" description="Disordered" evidence="3">
    <location>
        <begin position="449"/>
        <end position="472"/>
    </location>
</feature>
<comment type="caution">
    <text evidence="6">The sequence shown here is derived from an EMBL/GenBank/DDBJ whole genome shotgun (WGS) entry which is preliminary data.</text>
</comment>
<protein>
    <submittedName>
        <fullName evidence="6">Glycosyltransferase</fullName>
    </submittedName>
</protein>
<dbReference type="Gene3D" id="3.40.50.2000">
    <property type="entry name" value="Glycogen Phosphorylase B"/>
    <property type="match status" value="2"/>
</dbReference>
<evidence type="ECO:0000256" key="3">
    <source>
        <dbReference type="SAM" id="MobiDB-lite"/>
    </source>
</evidence>
<feature type="compositionally biased region" description="Low complexity" evidence="3">
    <location>
        <begin position="449"/>
        <end position="459"/>
    </location>
</feature>
<name>A0ABS2TGW2_9ACTO</name>
<evidence type="ECO:0000256" key="1">
    <source>
        <dbReference type="ARBA" id="ARBA00022676"/>
    </source>
</evidence>
<evidence type="ECO:0000313" key="6">
    <source>
        <dbReference type="EMBL" id="MBM9432509.1"/>
    </source>
</evidence>
<dbReference type="Pfam" id="PF00534">
    <property type="entry name" value="Glycos_transf_1"/>
    <property type="match status" value="1"/>
</dbReference>
<feature type="compositionally biased region" description="Basic and acidic residues" evidence="3">
    <location>
        <begin position="460"/>
        <end position="472"/>
    </location>
</feature>
<dbReference type="Proteomes" id="UP000705983">
    <property type="component" value="Unassembled WGS sequence"/>
</dbReference>
<evidence type="ECO:0000256" key="2">
    <source>
        <dbReference type="ARBA" id="ARBA00022679"/>
    </source>
</evidence>
<keyword evidence="2" id="KW-0808">Transferase</keyword>
<dbReference type="Pfam" id="PF13439">
    <property type="entry name" value="Glyco_transf_4"/>
    <property type="match status" value="1"/>
</dbReference>
<dbReference type="EMBL" id="JAFFJS010000001">
    <property type="protein sequence ID" value="MBM9432509.1"/>
    <property type="molecule type" value="Genomic_DNA"/>
</dbReference>
<dbReference type="PANTHER" id="PTHR12526:SF635">
    <property type="entry name" value="GLYCOSYL TRANSFERASE GROUP 1"/>
    <property type="match status" value="1"/>
</dbReference>
<gene>
    <name evidence="6" type="ORF">JVW63_02160</name>
</gene>
<dbReference type="PANTHER" id="PTHR12526">
    <property type="entry name" value="GLYCOSYLTRANSFERASE"/>
    <property type="match status" value="1"/>
</dbReference>
<dbReference type="InterPro" id="IPR028098">
    <property type="entry name" value="Glyco_trans_4-like_N"/>
</dbReference>
<keyword evidence="7" id="KW-1185">Reference proteome</keyword>
<reference evidence="7" key="1">
    <citation type="submission" date="2021-02" db="EMBL/GenBank/DDBJ databases">
        <title>Leucobacter sp. CX169.</title>
        <authorList>
            <person name="Cheng Y."/>
        </authorList>
    </citation>
    <scope>NUCLEOTIDE SEQUENCE [LARGE SCALE GENOMIC DNA]</scope>
    <source>
        <strain evidence="7">JY899</strain>
    </source>
</reference>
<evidence type="ECO:0000259" key="4">
    <source>
        <dbReference type="Pfam" id="PF00534"/>
    </source>
</evidence>
<keyword evidence="1" id="KW-0328">Glycosyltransferase</keyword>
<accession>A0ABS2TGW2</accession>
<proteinExistence type="predicted"/>
<feature type="domain" description="Glycosyltransferase subfamily 4-like N-terminal" evidence="5">
    <location>
        <begin position="25"/>
        <end position="201"/>
    </location>
</feature>
<dbReference type="RefSeq" id="WP_187996032.1">
    <property type="nucleotide sequence ID" value="NZ_JACEXG010000001.1"/>
</dbReference>
<dbReference type="InterPro" id="IPR001296">
    <property type="entry name" value="Glyco_trans_1"/>
</dbReference>